<dbReference type="Proteomes" id="UP000466931">
    <property type="component" value="Chromosome"/>
</dbReference>
<dbReference type="RefSeq" id="WP_085151288.1">
    <property type="nucleotide sequence ID" value="NZ_AP022612.1"/>
</dbReference>
<protein>
    <submittedName>
        <fullName evidence="1">Uncharacterized protein</fullName>
    </submittedName>
</protein>
<dbReference type="AlphaFoldDB" id="A0A7I7XUH3"/>
<accession>A0A7I7XUH3</accession>
<sequence length="296" mass="32912">MQRLVVASEAIASGRLTRRELTRDYSRVYRNVYVPTGTTLSAAERAKAAWLSSGRDAVMCGLSAAALLGSRWIPDDAPADVLGRHHRRDDGIVVHAERVPAEELVWCQGVRCTDVERTVFDLGRRLLFPENLIRVDALLNATGVPVEGIAGIADRYRGARNIRRLDEVLRLADGGAESPQESRVRIVLIEGGLPRPATQIRVGRRRVDMGWPEWKVGVEYDGAQHWTDIDQHGGDIARLEYLHQMDWVIVRVVAAHLRDPQLIIERVVAALRAKGWQGSLAPVQIGPAVQSPKRGW</sequence>
<reference evidence="1" key="1">
    <citation type="journal article" date="2019" name="Emerg. Microbes Infect.">
        <title>Comprehensive subspecies identification of 175 nontuberculous mycobacteria species based on 7547 genomic profiles.</title>
        <authorList>
            <person name="Matsumoto Y."/>
            <person name="Kinjo T."/>
            <person name="Motooka D."/>
            <person name="Nabeya D."/>
            <person name="Jung N."/>
            <person name="Uechi K."/>
            <person name="Horii T."/>
            <person name="Iida T."/>
            <person name="Fujita J."/>
            <person name="Nakamura S."/>
        </authorList>
    </citation>
    <scope>NUCLEOTIDE SEQUENCE [LARGE SCALE GENOMIC DNA]</scope>
    <source>
        <strain evidence="1">JCM 13671</strain>
    </source>
</reference>
<dbReference type="OrthoDB" id="3173471at2"/>
<evidence type="ECO:0000313" key="1">
    <source>
        <dbReference type="EMBL" id="BBZ32908.1"/>
    </source>
</evidence>
<proteinExistence type="predicted"/>
<dbReference type="Gene3D" id="3.40.960.10">
    <property type="entry name" value="VSR Endonuclease"/>
    <property type="match status" value="1"/>
</dbReference>
<dbReference type="EMBL" id="AP022612">
    <property type="protein sequence ID" value="BBZ32908.1"/>
    <property type="molecule type" value="Genomic_DNA"/>
</dbReference>
<organism evidence="1 2">
    <name type="scientific">Mycolicibacterium confluentis</name>
    <dbReference type="NCBI Taxonomy" id="28047"/>
    <lineage>
        <taxon>Bacteria</taxon>
        <taxon>Bacillati</taxon>
        <taxon>Actinomycetota</taxon>
        <taxon>Actinomycetes</taxon>
        <taxon>Mycobacteriales</taxon>
        <taxon>Mycobacteriaceae</taxon>
        <taxon>Mycolicibacterium</taxon>
    </lineage>
</organism>
<gene>
    <name evidence="1" type="ORF">MCNF_15130</name>
</gene>
<reference evidence="1" key="2">
    <citation type="submission" date="2020-02" db="EMBL/GenBank/DDBJ databases">
        <authorList>
            <person name="Matsumoto Y."/>
            <person name="Motooka D."/>
            <person name="Nakamura S."/>
        </authorList>
    </citation>
    <scope>NUCLEOTIDE SEQUENCE</scope>
    <source>
        <strain evidence="1">JCM 13671</strain>
    </source>
</reference>
<dbReference type="InterPro" id="IPR011335">
    <property type="entry name" value="Restrct_endonuc-II-like"/>
</dbReference>
<keyword evidence="2" id="KW-1185">Reference proteome</keyword>
<dbReference type="SUPFAM" id="SSF52980">
    <property type="entry name" value="Restriction endonuclease-like"/>
    <property type="match status" value="1"/>
</dbReference>
<name>A0A7I7XUH3_9MYCO</name>
<evidence type="ECO:0000313" key="2">
    <source>
        <dbReference type="Proteomes" id="UP000466931"/>
    </source>
</evidence>